<evidence type="ECO:0000256" key="3">
    <source>
        <dbReference type="ARBA" id="ARBA00023163"/>
    </source>
</evidence>
<dbReference type="Pfam" id="PF00392">
    <property type="entry name" value="GntR"/>
    <property type="match status" value="1"/>
</dbReference>
<keyword evidence="2 5" id="KW-0238">DNA-binding</keyword>
<dbReference type="EMBL" id="FNQV01000018">
    <property type="protein sequence ID" value="SEA73994.1"/>
    <property type="molecule type" value="Genomic_DNA"/>
</dbReference>
<keyword evidence="1" id="KW-0805">Transcription regulation</keyword>
<dbReference type="SMART" id="SM00895">
    <property type="entry name" value="FCD"/>
    <property type="match status" value="1"/>
</dbReference>
<keyword evidence="6" id="KW-1185">Reference proteome</keyword>
<dbReference type="PROSITE" id="PS50949">
    <property type="entry name" value="HTH_GNTR"/>
    <property type="match status" value="1"/>
</dbReference>
<sequence>MTQLPPRALSKSELVYRELRDRIISGRITAGYRLVLDKIAKDLGVSTVPVREAIRRLEAEKLVTFTPNVGAEVASIDVHDYADAMQTLAVLEGVATALAAAHITREQLDQAGATNDQMRMLAEGNFDPRLFTDLNQRFHQQLCHACPNRYLNEILDREWERVSVIRRNTFAFEPVRSLTSVQEHDHILTLLRSGSGAEEVERAARAHKLRALNQFMQSRPAS</sequence>
<proteinExistence type="predicted"/>
<dbReference type="InterPro" id="IPR008920">
    <property type="entry name" value="TF_FadR/GntR_C"/>
</dbReference>
<dbReference type="InterPro" id="IPR036388">
    <property type="entry name" value="WH-like_DNA-bd_sf"/>
</dbReference>
<dbReference type="Pfam" id="PF07729">
    <property type="entry name" value="FCD"/>
    <property type="match status" value="1"/>
</dbReference>
<dbReference type="RefSeq" id="WP_092566002.1">
    <property type="nucleotide sequence ID" value="NZ_FNQV01000018.1"/>
</dbReference>
<dbReference type="InterPro" id="IPR036390">
    <property type="entry name" value="WH_DNA-bd_sf"/>
</dbReference>
<evidence type="ECO:0000313" key="5">
    <source>
        <dbReference type="EMBL" id="SEA73994.1"/>
    </source>
</evidence>
<dbReference type="PANTHER" id="PTHR43537">
    <property type="entry name" value="TRANSCRIPTIONAL REGULATOR, GNTR FAMILY"/>
    <property type="match status" value="1"/>
</dbReference>
<evidence type="ECO:0000259" key="4">
    <source>
        <dbReference type="PROSITE" id="PS50949"/>
    </source>
</evidence>
<accession>A0A1H4DMM8</accession>
<dbReference type="SMART" id="SM00345">
    <property type="entry name" value="HTH_GNTR"/>
    <property type="match status" value="1"/>
</dbReference>
<dbReference type="SUPFAM" id="SSF46785">
    <property type="entry name" value="Winged helix' DNA-binding domain"/>
    <property type="match status" value="1"/>
</dbReference>
<dbReference type="Gene3D" id="1.20.120.530">
    <property type="entry name" value="GntR ligand-binding domain-like"/>
    <property type="match status" value="1"/>
</dbReference>
<dbReference type="PANTHER" id="PTHR43537:SF5">
    <property type="entry name" value="UXU OPERON TRANSCRIPTIONAL REGULATOR"/>
    <property type="match status" value="1"/>
</dbReference>
<dbReference type="SUPFAM" id="SSF48008">
    <property type="entry name" value="GntR ligand-binding domain-like"/>
    <property type="match status" value="1"/>
</dbReference>
<dbReference type="AlphaFoldDB" id="A0A1H4DMM8"/>
<evidence type="ECO:0000256" key="2">
    <source>
        <dbReference type="ARBA" id="ARBA00023125"/>
    </source>
</evidence>
<keyword evidence="3" id="KW-0804">Transcription</keyword>
<dbReference type="Gene3D" id="1.10.10.10">
    <property type="entry name" value="Winged helix-like DNA-binding domain superfamily/Winged helix DNA-binding domain"/>
    <property type="match status" value="1"/>
</dbReference>
<reference evidence="6" key="1">
    <citation type="submission" date="2016-10" db="EMBL/GenBank/DDBJ databases">
        <authorList>
            <person name="Varghese N."/>
            <person name="Submissions S."/>
        </authorList>
    </citation>
    <scope>NUCLEOTIDE SEQUENCE [LARGE SCALE GENOMIC DNA]</scope>
    <source>
        <strain evidence="6">KPR-1</strain>
    </source>
</reference>
<evidence type="ECO:0000313" key="6">
    <source>
        <dbReference type="Proteomes" id="UP000199288"/>
    </source>
</evidence>
<feature type="domain" description="HTH gntR-type" evidence="4">
    <location>
        <begin position="9"/>
        <end position="76"/>
    </location>
</feature>
<dbReference type="GO" id="GO:0003700">
    <property type="term" value="F:DNA-binding transcription factor activity"/>
    <property type="evidence" value="ECO:0007669"/>
    <property type="project" value="InterPro"/>
</dbReference>
<gene>
    <name evidence="5" type="ORF">SAMN02910418_02296</name>
</gene>
<dbReference type="InterPro" id="IPR011711">
    <property type="entry name" value="GntR_C"/>
</dbReference>
<dbReference type="InterPro" id="IPR000524">
    <property type="entry name" value="Tscrpt_reg_HTH_GntR"/>
</dbReference>
<dbReference type="OrthoDB" id="4084810at2"/>
<dbReference type="Proteomes" id="UP000199288">
    <property type="component" value="Unassembled WGS sequence"/>
</dbReference>
<organism evidence="5 6">
    <name type="scientific">Bowdeniella nasicola</name>
    <dbReference type="NCBI Taxonomy" id="208480"/>
    <lineage>
        <taxon>Bacteria</taxon>
        <taxon>Bacillati</taxon>
        <taxon>Actinomycetota</taxon>
        <taxon>Actinomycetes</taxon>
        <taxon>Actinomycetales</taxon>
        <taxon>Actinomycetaceae</taxon>
        <taxon>Bowdeniella</taxon>
    </lineage>
</organism>
<dbReference type="CDD" id="cd07377">
    <property type="entry name" value="WHTH_GntR"/>
    <property type="match status" value="1"/>
</dbReference>
<dbReference type="GO" id="GO:0003677">
    <property type="term" value="F:DNA binding"/>
    <property type="evidence" value="ECO:0007669"/>
    <property type="project" value="UniProtKB-KW"/>
</dbReference>
<name>A0A1H4DMM8_9ACTO</name>
<evidence type="ECO:0000256" key="1">
    <source>
        <dbReference type="ARBA" id="ARBA00023015"/>
    </source>
</evidence>
<protein>
    <submittedName>
        <fullName evidence="5">DNA-binding transcriptional regulator, GntR family</fullName>
    </submittedName>
</protein>